<feature type="domain" description="Cation efflux protein transmembrane" evidence="8">
    <location>
        <begin position="24"/>
        <end position="213"/>
    </location>
</feature>
<feature type="transmembrane region" description="Helical" evidence="7">
    <location>
        <begin position="52"/>
        <end position="70"/>
    </location>
</feature>
<protein>
    <submittedName>
        <fullName evidence="9">Cation transporter</fullName>
    </submittedName>
</protein>
<comment type="subcellular location">
    <subcellularLocation>
        <location evidence="1">Membrane</location>
        <topology evidence="1">Multi-pass membrane protein</topology>
    </subcellularLocation>
</comment>
<evidence type="ECO:0000259" key="8">
    <source>
        <dbReference type="Pfam" id="PF01545"/>
    </source>
</evidence>
<evidence type="ECO:0000256" key="1">
    <source>
        <dbReference type="ARBA" id="ARBA00004141"/>
    </source>
</evidence>
<evidence type="ECO:0000313" key="10">
    <source>
        <dbReference type="Proteomes" id="UP000607197"/>
    </source>
</evidence>
<keyword evidence="3 7" id="KW-0812">Transmembrane</keyword>
<feature type="transmembrane region" description="Helical" evidence="7">
    <location>
        <begin position="91"/>
        <end position="112"/>
    </location>
</feature>
<evidence type="ECO:0000256" key="5">
    <source>
        <dbReference type="ARBA" id="ARBA00023065"/>
    </source>
</evidence>
<dbReference type="InterPro" id="IPR045316">
    <property type="entry name" value="Msc2-like"/>
</dbReference>
<dbReference type="NCBIfam" id="TIGR01297">
    <property type="entry name" value="CDF"/>
    <property type="match status" value="1"/>
</dbReference>
<evidence type="ECO:0000256" key="3">
    <source>
        <dbReference type="ARBA" id="ARBA00022692"/>
    </source>
</evidence>
<dbReference type="Pfam" id="PF01545">
    <property type="entry name" value="Cation_efflux"/>
    <property type="match status" value="1"/>
</dbReference>
<dbReference type="Proteomes" id="UP000607197">
    <property type="component" value="Unassembled WGS sequence"/>
</dbReference>
<evidence type="ECO:0000256" key="6">
    <source>
        <dbReference type="ARBA" id="ARBA00023136"/>
    </source>
</evidence>
<dbReference type="EMBL" id="BMPG01000006">
    <property type="protein sequence ID" value="GGL71568.1"/>
    <property type="molecule type" value="Genomic_DNA"/>
</dbReference>
<name>A0A830FAY0_9EURY</name>
<accession>A0A830FAY0</accession>
<evidence type="ECO:0000256" key="4">
    <source>
        <dbReference type="ARBA" id="ARBA00022989"/>
    </source>
</evidence>
<evidence type="ECO:0000256" key="7">
    <source>
        <dbReference type="SAM" id="Phobius"/>
    </source>
</evidence>
<sequence length="302" mass="32737">MSEIDTHDHDSGHGQPRSVRKLGVVAVINTVGFVVELAGGLLFGSLALLSDAVHMLFDALSYLMAFAATYTAERYETPGEWTFGLHRLEPLAALLNGTLLVPMALVILYESYQRFLNPVELDPVMTIVLATGGLVVNVASVVYLQGDELSLNERGAFYHLLGDTGASVAVIISTVIVAVFDIRGVDPVTAALIALVIIWSAYTVLRDSLDLILERSPTPIDELRSDLGALDGVDSITDCHVWQVCSQLTVSTITLSVSVESLDSKEQLRERVHEIVRDAGVDHATVELTTNRTTQYATDHAH</sequence>
<dbReference type="GO" id="GO:0006882">
    <property type="term" value="P:intracellular zinc ion homeostasis"/>
    <property type="evidence" value="ECO:0007669"/>
    <property type="project" value="InterPro"/>
</dbReference>
<reference evidence="9" key="2">
    <citation type="submission" date="2020-09" db="EMBL/GenBank/DDBJ databases">
        <authorList>
            <person name="Sun Q."/>
            <person name="Ohkuma M."/>
        </authorList>
    </citation>
    <scope>NUCLEOTIDE SEQUENCE</scope>
    <source>
        <strain evidence="9">JCM 19596</strain>
    </source>
</reference>
<organism evidence="9 10">
    <name type="scientific">Halocalculus aciditolerans</name>
    <dbReference type="NCBI Taxonomy" id="1383812"/>
    <lineage>
        <taxon>Archaea</taxon>
        <taxon>Methanobacteriati</taxon>
        <taxon>Methanobacteriota</taxon>
        <taxon>Stenosarchaea group</taxon>
        <taxon>Halobacteria</taxon>
        <taxon>Halobacteriales</taxon>
        <taxon>Halobacteriaceae</taxon>
        <taxon>Halocalculus</taxon>
    </lineage>
</organism>
<dbReference type="AlphaFoldDB" id="A0A830FAY0"/>
<gene>
    <name evidence="9" type="ORF">GCM10009039_32020</name>
</gene>
<feature type="transmembrane region" description="Helical" evidence="7">
    <location>
        <begin position="124"/>
        <end position="144"/>
    </location>
</feature>
<feature type="transmembrane region" description="Helical" evidence="7">
    <location>
        <begin position="156"/>
        <end position="182"/>
    </location>
</feature>
<dbReference type="PANTHER" id="PTHR45755:SF4">
    <property type="entry name" value="ZINC TRANSPORTER 7"/>
    <property type="match status" value="1"/>
</dbReference>
<comment type="caution">
    <text evidence="9">The sequence shown here is derived from an EMBL/GenBank/DDBJ whole genome shotgun (WGS) entry which is preliminary data.</text>
</comment>
<proteinExistence type="predicted"/>
<keyword evidence="2" id="KW-0813">Transport</keyword>
<reference evidence="9" key="1">
    <citation type="journal article" date="2014" name="Int. J. Syst. Evol. Microbiol.">
        <title>Complete genome sequence of Corynebacterium casei LMG S-19264T (=DSM 44701T), isolated from a smear-ripened cheese.</title>
        <authorList>
            <consortium name="US DOE Joint Genome Institute (JGI-PGF)"/>
            <person name="Walter F."/>
            <person name="Albersmeier A."/>
            <person name="Kalinowski J."/>
            <person name="Ruckert C."/>
        </authorList>
    </citation>
    <scope>NUCLEOTIDE SEQUENCE</scope>
    <source>
        <strain evidence="9">JCM 19596</strain>
    </source>
</reference>
<dbReference type="SUPFAM" id="SSF161111">
    <property type="entry name" value="Cation efflux protein transmembrane domain-like"/>
    <property type="match status" value="1"/>
</dbReference>
<dbReference type="Gene3D" id="1.20.1510.10">
    <property type="entry name" value="Cation efflux protein transmembrane domain"/>
    <property type="match status" value="1"/>
</dbReference>
<evidence type="ECO:0000313" key="9">
    <source>
        <dbReference type="EMBL" id="GGL71568.1"/>
    </source>
</evidence>
<dbReference type="InterPro" id="IPR027469">
    <property type="entry name" value="Cation_efflux_TMD_sf"/>
</dbReference>
<dbReference type="PANTHER" id="PTHR45755">
    <property type="match status" value="1"/>
</dbReference>
<evidence type="ECO:0000256" key="2">
    <source>
        <dbReference type="ARBA" id="ARBA00022448"/>
    </source>
</evidence>
<dbReference type="InterPro" id="IPR058533">
    <property type="entry name" value="Cation_efflux_TM"/>
</dbReference>
<dbReference type="RefSeq" id="WP_188980710.1">
    <property type="nucleotide sequence ID" value="NZ_BMPG01000006.1"/>
</dbReference>
<keyword evidence="5" id="KW-0406">Ion transport</keyword>
<keyword evidence="4 7" id="KW-1133">Transmembrane helix</keyword>
<dbReference type="GO" id="GO:0016020">
    <property type="term" value="C:membrane"/>
    <property type="evidence" value="ECO:0007669"/>
    <property type="project" value="UniProtKB-SubCell"/>
</dbReference>
<feature type="transmembrane region" description="Helical" evidence="7">
    <location>
        <begin position="188"/>
        <end position="205"/>
    </location>
</feature>
<feature type="transmembrane region" description="Helical" evidence="7">
    <location>
        <begin position="22"/>
        <end position="46"/>
    </location>
</feature>
<dbReference type="OrthoDB" id="269083at2157"/>
<dbReference type="GO" id="GO:0005385">
    <property type="term" value="F:zinc ion transmembrane transporter activity"/>
    <property type="evidence" value="ECO:0007669"/>
    <property type="project" value="InterPro"/>
</dbReference>
<dbReference type="InterPro" id="IPR002524">
    <property type="entry name" value="Cation_efflux"/>
</dbReference>
<keyword evidence="6 7" id="KW-0472">Membrane</keyword>
<keyword evidence="10" id="KW-1185">Reference proteome</keyword>